<organism evidence="1">
    <name type="scientific">Anoplophora glabripennis</name>
    <name type="common">Asian longhorn beetle</name>
    <name type="synonym">Anoplophora nobilis</name>
    <dbReference type="NCBI Taxonomy" id="217634"/>
    <lineage>
        <taxon>Eukaryota</taxon>
        <taxon>Metazoa</taxon>
        <taxon>Ecdysozoa</taxon>
        <taxon>Arthropoda</taxon>
        <taxon>Hexapoda</taxon>
        <taxon>Insecta</taxon>
        <taxon>Pterygota</taxon>
        <taxon>Neoptera</taxon>
        <taxon>Endopterygota</taxon>
        <taxon>Coleoptera</taxon>
        <taxon>Polyphaga</taxon>
        <taxon>Cucujiformia</taxon>
        <taxon>Chrysomeloidea</taxon>
        <taxon>Cerambycidae</taxon>
        <taxon>Lamiinae</taxon>
        <taxon>Lamiini</taxon>
        <taxon>Anoplophora</taxon>
    </lineage>
</organism>
<proteinExistence type="predicted"/>
<dbReference type="AlphaFoldDB" id="V5GH13"/>
<reference evidence="1" key="1">
    <citation type="submission" date="2013-07" db="EMBL/GenBank/DDBJ databases">
        <title>Midgut Transcriptome Profiling of Anoplphora glabripennis, a Lignocellulose Degrading, Wood-Boring Cerambycid.</title>
        <authorList>
            <person name="Scully E.D."/>
            <person name="Hoover K."/>
            <person name="Carlson J.E."/>
            <person name="Tien M."/>
            <person name="Geib S.M."/>
        </authorList>
    </citation>
    <scope>NUCLEOTIDE SEQUENCE</scope>
</reference>
<protein>
    <submittedName>
        <fullName evidence="1">Uncharacterized protein</fullName>
    </submittedName>
</protein>
<evidence type="ECO:0000313" key="1">
    <source>
        <dbReference type="EMBL" id="JAB63294.1"/>
    </source>
</evidence>
<sequence length="156" mass="18149">MIFSTLDNNQYEEIIQEISERQKRKSNVVVYGIVEQGTATAELQTRAAQDKEQVLILRAVSAPEDRNLKATRIGRYNSAIGSLRPIKISLRDECLVHEIIRKARNLRNMPEFRDVRICFDQIPRHIAYYRLVKQKLDEHLTSGETNLRIKYGVVPR</sequence>
<accession>V5GH13</accession>
<name>V5GH13_ANOGL</name>
<dbReference type="EMBL" id="GALX01005172">
    <property type="protein sequence ID" value="JAB63294.1"/>
    <property type="molecule type" value="Transcribed_RNA"/>
</dbReference>